<feature type="transmembrane region" description="Helical" evidence="1">
    <location>
        <begin position="218"/>
        <end position="238"/>
    </location>
</feature>
<feature type="transmembrane region" description="Helical" evidence="1">
    <location>
        <begin position="141"/>
        <end position="163"/>
    </location>
</feature>
<feature type="transmembrane region" description="Helical" evidence="1">
    <location>
        <begin position="48"/>
        <end position="68"/>
    </location>
</feature>
<evidence type="ECO:0000256" key="1">
    <source>
        <dbReference type="SAM" id="Phobius"/>
    </source>
</evidence>
<evidence type="ECO:0000313" key="3">
    <source>
        <dbReference type="Proteomes" id="UP001583193"/>
    </source>
</evidence>
<dbReference type="Pfam" id="PF03596">
    <property type="entry name" value="Cad"/>
    <property type="match status" value="1"/>
</dbReference>
<keyword evidence="1" id="KW-0812">Transmembrane</keyword>
<gene>
    <name evidence="2" type="ORF">Plec18167_001240</name>
</gene>
<dbReference type="EMBL" id="JAVDPF010000002">
    <property type="protein sequence ID" value="KAL1885745.1"/>
    <property type="molecule type" value="Genomic_DNA"/>
</dbReference>
<keyword evidence="1" id="KW-0472">Membrane</keyword>
<protein>
    <recommendedName>
        <fullName evidence="4">Cadmium resistance transporter</fullName>
    </recommendedName>
</protein>
<organism evidence="2 3">
    <name type="scientific">Paecilomyces lecythidis</name>
    <dbReference type="NCBI Taxonomy" id="3004212"/>
    <lineage>
        <taxon>Eukaryota</taxon>
        <taxon>Fungi</taxon>
        <taxon>Dikarya</taxon>
        <taxon>Ascomycota</taxon>
        <taxon>Pezizomycotina</taxon>
        <taxon>Eurotiomycetes</taxon>
        <taxon>Eurotiomycetidae</taxon>
        <taxon>Eurotiales</taxon>
        <taxon>Thermoascaceae</taxon>
        <taxon>Paecilomyces</taxon>
    </lineage>
</organism>
<sequence>MHFGATVGEACATFAITNIDDLFVLVTFNAEATTSQVITPYKIVLGQFIGFTIIIAISMIGFGISLVLPPEPIGFLGLLPILLGIWKFCQLFYPKPEEPTEVNTAAAMKGVLKISLITLMNGGDNIGTYIPLFAQVEKAAIAVYIIVYYILLAVWCLAAALVMRQKHVLALVQKYVDFVLPILYVGLGIFIIVKSDCYPWTIHQINDATASNPGEGTMAGVTTFILLAATCAMAWITVAKRKIQSVVDVDLTARDATPQEVATGDTDAIVRRDDIE</sequence>
<comment type="caution">
    <text evidence="2">The sequence shown here is derived from an EMBL/GenBank/DDBJ whole genome shotgun (WGS) entry which is preliminary data.</text>
</comment>
<dbReference type="Proteomes" id="UP001583193">
    <property type="component" value="Unassembled WGS sequence"/>
</dbReference>
<accession>A0ABR3YBQ6</accession>
<dbReference type="InterPro" id="IPR004676">
    <property type="entry name" value="Cd-R_transporter"/>
</dbReference>
<feature type="transmembrane region" description="Helical" evidence="1">
    <location>
        <begin position="175"/>
        <end position="193"/>
    </location>
</feature>
<feature type="transmembrane region" description="Helical" evidence="1">
    <location>
        <begin position="75"/>
        <end position="93"/>
    </location>
</feature>
<evidence type="ECO:0000313" key="2">
    <source>
        <dbReference type="EMBL" id="KAL1885745.1"/>
    </source>
</evidence>
<evidence type="ECO:0008006" key="4">
    <source>
        <dbReference type="Google" id="ProtNLM"/>
    </source>
</evidence>
<keyword evidence="1" id="KW-1133">Transmembrane helix</keyword>
<reference evidence="2 3" key="1">
    <citation type="journal article" date="2024" name="IMA Fungus">
        <title>IMA Genome - F19 : A genome assembly and annotation guide to empower mycologists, including annotated draft genome sequences of Ceratocystis pirilliformis, Diaporthe australafricana, Fusarium ophioides, Paecilomyces lecythidis, and Sporothrix stenoceras.</title>
        <authorList>
            <person name="Aylward J."/>
            <person name="Wilson A.M."/>
            <person name="Visagie C.M."/>
            <person name="Spraker J."/>
            <person name="Barnes I."/>
            <person name="Buitendag C."/>
            <person name="Ceriani C."/>
            <person name="Del Mar Angel L."/>
            <person name="du Plessis D."/>
            <person name="Fuchs T."/>
            <person name="Gasser K."/>
            <person name="Kramer D."/>
            <person name="Li W."/>
            <person name="Munsamy K."/>
            <person name="Piso A."/>
            <person name="Price J.L."/>
            <person name="Sonnekus B."/>
            <person name="Thomas C."/>
            <person name="van der Nest A."/>
            <person name="van Dijk A."/>
            <person name="van Heerden A."/>
            <person name="van Vuuren N."/>
            <person name="Yilmaz N."/>
            <person name="Duong T.A."/>
            <person name="van der Merwe N.A."/>
            <person name="Wingfield M.J."/>
            <person name="Wingfield B.D."/>
        </authorList>
    </citation>
    <scope>NUCLEOTIDE SEQUENCE [LARGE SCALE GENOMIC DNA]</scope>
    <source>
        <strain evidence="2 3">CMW 18167</strain>
    </source>
</reference>
<name>A0ABR3YBQ6_9EURO</name>
<proteinExistence type="predicted"/>
<keyword evidence="3" id="KW-1185">Reference proteome</keyword>